<keyword evidence="5" id="KW-0808">Transferase</keyword>
<dbReference type="EMBL" id="CP072384">
    <property type="protein sequence ID" value="QUC09222.1"/>
    <property type="molecule type" value="Genomic_DNA"/>
</dbReference>
<keyword evidence="1 3" id="KW-0694">RNA-binding</keyword>
<dbReference type="InterPro" id="IPR002942">
    <property type="entry name" value="S4_RNA-bd"/>
</dbReference>
<name>A0ABX7Y8V8_9ACTN</name>
<protein>
    <submittedName>
        <fullName evidence="5">TlyA family RNA methyltransferase</fullName>
    </submittedName>
</protein>
<dbReference type="Pfam" id="PF01479">
    <property type="entry name" value="S4"/>
    <property type="match status" value="1"/>
</dbReference>
<dbReference type="PROSITE" id="PS50889">
    <property type="entry name" value="S4"/>
    <property type="match status" value="1"/>
</dbReference>
<dbReference type="CDD" id="cd02440">
    <property type="entry name" value="AdoMet_MTases"/>
    <property type="match status" value="1"/>
</dbReference>
<feature type="domain" description="RNA-binding S4" evidence="4">
    <location>
        <begin position="1"/>
        <end position="64"/>
    </location>
</feature>
<dbReference type="SUPFAM" id="SSF53335">
    <property type="entry name" value="S-adenosyl-L-methionine-dependent methyltransferases"/>
    <property type="match status" value="1"/>
</dbReference>
<comment type="similarity">
    <text evidence="2">Belongs to the TlyA family.</text>
</comment>
<dbReference type="InterPro" id="IPR029063">
    <property type="entry name" value="SAM-dependent_MTases_sf"/>
</dbReference>
<dbReference type="Gene3D" id="3.40.50.150">
    <property type="entry name" value="Vaccinia Virus protein VP39"/>
    <property type="match status" value="1"/>
</dbReference>
<evidence type="ECO:0000256" key="3">
    <source>
        <dbReference type="PROSITE-ProRule" id="PRU00182"/>
    </source>
</evidence>
<accession>A0ABX7Y8V8</accession>
<evidence type="ECO:0000256" key="1">
    <source>
        <dbReference type="ARBA" id="ARBA00022884"/>
    </source>
</evidence>
<gene>
    <name evidence="5" type="ORF">J5A65_05765</name>
</gene>
<dbReference type="Pfam" id="PF01728">
    <property type="entry name" value="FtsJ"/>
    <property type="match status" value="1"/>
</dbReference>
<dbReference type="SUPFAM" id="SSF55174">
    <property type="entry name" value="Alpha-L RNA-binding motif"/>
    <property type="match status" value="1"/>
</dbReference>
<proteinExistence type="inferred from homology"/>
<dbReference type="InterPro" id="IPR002877">
    <property type="entry name" value="RNA_MeTrfase_FtsJ_dom"/>
</dbReference>
<dbReference type="RefSeq" id="WP_212326448.1">
    <property type="nucleotide sequence ID" value="NZ_AP024463.1"/>
</dbReference>
<dbReference type="GO" id="GO:0032259">
    <property type="term" value="P:methylation"/>
    <property type="evidence" value="ECO:0007669"/>
    <property type="project" value="UniProtKB-KW"/>
</dbReference>
<evidence type="ECO:0000256" key="2">
    <source>
        <dbReference type="ARBA" id="ARBA00029460"/>
    </source>
</evidence>
<evidence type="ECO:0000313" key="5">
    <source>
        <dbReference type="EMBL" id="QUC09222.1"/>
    </source>
</evidence>
<dbReference type="PANTHER" id="PTHR32319">
    <property type="entry name" value="BACTERIAL HEMOLYSIN-LIKE PROTEIN"/>
    <property type="match status" value="1"/>
</dbReference>
<dbReference type="Proteomes" id="UP000678513">
    <property type="component" value="Chromosome"/>
</dbReference>
<sequence>MRLDQALVARGLARSRTQAARLIAEGRVLVAGDVAQKPALAVTDDTQIIAEPEKWVSRAAYKLLGALEASGTRLQGRILDAGASTGGFTQVALESGAELVYAVDVGHRQLAGLVRADPRVRVREGLNLREITLQDLDGQPVDAIVGDVSFISLRLLLPSLLDVLQEDGVALLLVKPQFEVGRRRLGTGGVVNDPRLREEAVDAVTAVAASLGWECDWRAPSLLRGASGNQEFFIRLCAARSADYP</sequence>
<dbReference type="InterPro" id="IPR047048">
    <property type="entry name" value="TlyA"/>
</dbReference>
<dbReference type="SMART" id="SM00363">
    <property type="entry name" value="S4"/>
    <property type="match status" value="1"/>
</dbReference>
<dbReference type="Gene3D" id="3.10.290.10">
    <property type="entry name" value="RNA-binding S4 domain"/>
    <property type="match status" value="1"/>
</dbReference>
<dbReference type="PIRSF" id="PIRSF005578">
    <property type="entry name" value="TlyA"/>
    <property type="match status" value="1"/>
</dbReference>
<dbReference type="CDD" id="cd00165">
    <property type="entry name" value="S4"/>
    <property type="match status" value="1"/>
</dbReference>
<dbReference type="NCBIfam" id="TIGR00478">
    <property type="entry name" value="tly"/>
    <property type="match status" value="1"/>
</dbReference>
<evidence type="ECO:0000313" key="6">
    <source>
        <dbReference type="Proteomes" id="UP000678513"/>
    </source>
</evidence>
<dbReference type="PANTHER" id="PTHR32319:SF0">
    <property type="entry name" value="BACTERIAL HEMOLYSIN-LIKE PROTEIN"/>
    <property type="match status" value="1"/>
</dbReference>
<dbReference type="InterPro" id="IPR036986">
    <property type="entry name" value="S4_RNA-bd_sf"/>
</dbReference>
<keyword evidence="5" id="KW-0489">Methyltransferase</keyword>
<keyword evidence="6" id="KW-1185">Reference proteome</keyword>
<evidence type="ECO:0000259" key="4">
    <source>
        <dbReference type="SMART" id="SM00363"/>
    </source>
</evidence>
<reference evidence="5 6" key="1">
    <citation type="submission" date="2021-03" db="EMBL/GenBank/DDBJ databases">
        <title>Human Oral Microbial Genomes.</title>
        <authorList>
            <person name="Johnston C.D."/>
            <person name="Chen T."/>
            <person name="Dewhirst F.E."/>
        </authorList>
    </citation>
    <scope>NUCLEOTIDE SEQUENCE [LARGE SCALE GENOMIC DNA]</scope>
    <source>
        <strain evidence="5 6">DSMZ 100122</strain>
    </source>
</reference>
<dbReference type="GO" id="GO:0008168">
    <property type="term" value="F:methyltransferase activity"/>
    <property type="evidence" value="ECO:0007669"/>
    <property type="project" value="UniProtKB-KW"/>
</dbReference>
<dbReference type="InterPro" id="IPR004538">
    <property type="entry name" value="Hemolysin_A/TlyA"/>
</dbReference>
<organism evidence="5 6">
    <name type="scientific">Arachnia rubra</name>
    <dbReference type="NCBI Taxonomy" id="1547448"/>
    <lineage>
        <taxon>Bacteria</taxon>
        <taxon>Bacillati</taxon>
        <taxon>Actinomycetota</taxon>
        <taxon>Actinomycetes</taxon>
        <taxon>Propionibacteriales</taxon>
        <taxon>Propionibacteriaceae</taxon>
        <taxon>Arachnia</taxon>
    </lineage>
</organism>